<protein>
    <recommendedName>
        <fullName evidence="3">Alcohol acetyltransferase</fullName>
    </recommendedName>
</protein>
<dbReference type="InterPro" id="IPR052058">
    <property type="entry name" value="Alcohol_O-acetyltransferase"/>
</dbReference>
<accession>A0ABR1HEY8</accession>
<dbReference type="PANTHER" id="PTHR28037">
    <property type="entry name" value="ALCOHOL O-ACETYLTRANSFERASE 1-RELATED"/>
    <property type="match status" value="1"/>
</dbReference>
<organism evidence="1 2">
    <name type="scientific">Neonectria punicea</name>
    <dbReference type="NCBI Taxonomy" id="979145"/>
    <lineage>
        <taxon>Eukaryota</taxon>
        <taxon>Fungi</taxon>
        <taxon>Dikarya</taxon>
        <taxon>Ascomycota</taxon>
        <taxon>Pezizomycotina</taxon>
        <taxon>Sordariomycetes</taxon>
        <taxon>Hypocreomycetidae</taxon>
        <taxon>Hypocreales</taxon>
        <taxon>Nectriaceae</taxon>
        <taxon>Neonectria</taxon>
    </lineage>
</organism>
<evidence type="ECO:0000313" key="1">
    <source>
        <dbReference type="EMBL" id="KAK7419754.1"/>
    </source>
</evidence>
<proteinExistence type="predicted"/>
<sequence>MSAEMEKSRASLAHCTVVRRSNYLDRMFYLQHRVGAQSNIIISAHYAPTASSDQLLKKEAIFSAVRSVVEKYPELSIIGVPEALPKKGHHSLGIAALHEIDLETCVEFLDDEPPSATAEVIERLHNQWYWTDEQFNPRQPWWKIIVLGRQEIAFVFHHIVCDGRFSHTLHRQLLTAINEYDEQEKPCLRIIKIDPERVRLSKELEDFWTSTTSVIRIMHTFIMNLLLRVFLGSRLLFAGVPKAKRYAKNGLVEATPAERTNTHIHIHRIPAAKMERILAACRERKTTFTPLLIVMSVAALACEYYPKAKIGISNCALDVRSLYPSAESNSGKLLQCAGGMAKVSLLDRYRRIFPSELGSSGKENEKTDSKTAKVDVDGAWELVREYRADIAKKFEGKPSPLLVVFKAANSMSDDLEGMLNSTFPALGIHLNNSVQISNIGAFPTADQDGRWKIDDMTFSAACVNGNLSFNLSMGVAGVEGGDTVISACYEDGILSQEFVSGVLDSAMEKIEAIL</sequence>
<dbReference type="EMBL" id="JAZAVJ010000035">
    <property type="protein sequence ID" value="KAK7419754.1"/>
    <property type="molecule type" value="Genomic_DNA"/>
</dbReference>
<dbReference type="PANTHER" id="PTHR28037:SF1">
    <property type="entry name" value="ALCOHOL O-ACETYLTRANSFERASE 1-RELATED"/>
    <property type="match status" value="1"/>
</dbReference>
<dbReference type="Proteomes" id="UP001498476">
    <property type="component" value="Unassembled WGS sequence"/>
</dbReference>
<name>A0ABR1HEY8_9HYPO</name>
<evidence type="ECO:0000313" key="2">
    <source>
        <dbReference type="Proteomes" id="UP001498476"/>
    </source>
</evidence>
<dbReference type="InterPro" id="IPR010828">
    <property type="entry name" value="Atf2/Sli1-like"/>
</dbReference>
<dbReference type="Pfam" id="PF07247">
    <property type="entry name" value="AATase"/>
    <property type="match status" value="1"/>
</dbReference>
<reference evidence="1 2" key="1">
    <citation type="journal article" date="2025" name="Microbiol. Resour. Announc.">
        <title>Draft genome sequences for Neonectria magnoliae and Neonectria punicea, canker pathogens of Liriodendron tulipifera and Acer saccharum in West Virginia.</title>
        <authorList>
            <person name="Petronek H.M."/>
            <person name="Kasson M.T."/>
            <person name="Metheny A.M."/>
            <person name="Stauder C.M."/>
            <person name="Lovett B."/>
            <person name="Lynch S.C."/>
            <person name="Garnas J.R."/>
            <person name="Kasson L.R."/>
            <person name="Stajich J.E."/>
        </authorList>
    </citation>
    <scope>NUCLEOTIDE SEQUENCE [LARGE SCALE GENOMIC DNA]</scope>
    <source>
        <strain evidence="1 2">NRRL 64653</strain>
    </source>
</reference>
<keyword evidence="2" id="KW-1185">Reference proteome</keyword>
<evidence type="ECO:0008006" key="3">
    <source>
        <dbReference type="Google" id="ProtNLM"/>
    </source>
</evidence>
<comment type="caution">
    <text evidence="1">The sequence shown here is derived from an EMBL/GenBank/DDBJ whole genome shotgun (WGS) entry which is preliminary data.</text>
</comment>
<gene>
    <name evidence="1" type="ORF">QQX98_003126</name>
</gene>